<organism evidence="8 9">
    <name type="scientific">Methylopila musalis</name>
    <dbReference type="NCBI Taxonomy" id="1134781"/>
    <lineage>
        <taxon>Bacteria</taxon>
        <taxon>Pseudomonadati</taxon>
        <taxon>Pseudomonadota</taxon>
        <taxon>Alphaproteobacteria</taxon>
        <taxon>Hyphomicrobiales</taxon>
        <taxon>Methylopilaceae</taxon>
        <taxon>Methylopila</taxon>
    </lineage>
</organism>
<keyword evidence="4 6" id="KW-1133">Transmembrane helix</keyword>
<dbReference type="InterPro" id="IPR050495">
    <property type="entry name" value="ATG22/LtaA_families"/>
</dbReference>
<feature type="transmembrane region" description="Helical" evidence="6">
    <location>
        <begin position="156"/>
        <end position="176"/>
    </location>
</feature>
<feature type="transmembrane region" description="Helical" evidence="6">
    <location>
        <begin position="406"/>
        <end position="430"/>
    </location>
</feature>
<evidence type="ECO:0000256" key="5">
    <source>
        <dbReference type="ARBA" id="ARBA00023136"/>
    </source>
</evidence>
<evidence type="ECO:0000256" key="2">
    <source>
        <dbReference type="ARBA" id="ARBA00022448"/>
    </source>
</evidence>
<feature type="transmembrane region" description="Helical" evidence="6">
    <location>
        <begin position="294"/>
        <end position="315"/>
    </location>
</feature>
<dbReference type="InterPro" id="IPR024671">
    <property type="entry name" value="Atg22-like"/>
</dbReference>
<keyword evidence="2" id="KW-0813">Transport</keyword>
<dbReference type="SUPFAM" id="SSF103473">
    <property type="entry name" value="MFS general substrate transporter"/>
    <property type="match status" value="1"/>
</dbReference>
<sequence length="464" mass="48054">MERTPGRRDAPPAARRAVWAWALFDVATQPVFTLIATFVFAPYFAAQLAESPAEGQAMWGFAAGAAGLAVGLLSPPLGAIADRTGRRKRWIAAFSALIVAGSALLWFTPPGAPNAVAFALAGFALATIGTECATAFTNAMMPSLAPPEALGRLSGLGWALGYVGGLVALGFALSFLSADPDDGRTLIGLEPLFGLDPKTFEGDRAVGPLTALWYLVFVTPLFLFAPDQRGGLPVASAVRAGLRDLRRTLAGLRGSRDLTLFLLAHMLYVDGLSALFAFGGIYGAGALGWGTIEIGVFGILVIVAGVIGALIGGWLDDRIGPQRVIAGSLALLVVSAVVIVSIERARVLFVVPVDPKVVDDALFASTPERLFIAVALVLGAAAGPLQSASRTLLVRLAPPGKLTQSFGLFALSGKVTSFLGPTAVAIVTALTDSQRVGVAVLMGFFLAGGALLTLVREPERPAAR</sequence>
<keyword evidence="5 6" id="KW-0472">Membrane</keyword>
<dbReference type="RefSeq" id="WP_378775092.1">
    <property type="nucleotide sequence ID" value="NZ_JBHTMX010000046.1"/>
</dbReference>
<feature type="transmembrane region" description="Helical" evidence="6">
    <location>
        <begin position="324"/>
        <end position="342"/>
    </location>
</feature>
<accession>A0ABW3Z6G0</accession>
<evidence type="ECO:0000256" key="3">
    <source>
        <dbReference type="ARBA" id="ARBA00022692"/>
    </source>
</evidence>
<gene>
    <name evidence="8" type="ORF">ACFQ4O_07575</name>
</gene>
<dbReference type="InterPro" id="IPR036259">
    <property type="entry name" value="MFS_trans_sf"/>
</dbReference>
<feature type="transmembrane region" description="Helical" evidence="6">
    <location>
        <begin position="90"/>
        <end position="109"/>
    </location>
</feature>
<reference evidence="9" key="1">
    <citation type="journal article" date="2019" name="Int. J. Syst. Evol. Microbiol.">
        <title>The Global Catalogue of Microorganisms (GCM) 10K type strain sequencing project: providing services to taxonomists for standard genome sequencing and annotation.</title>
        <authorList>
            <consortium name="The Broad Institute Genomics Platform"/>
            <consortium name="The Broad Institute Genome Sequencing Center for Infectious Disease"/>
            <person name="Wu L."/>
            <person name="Ma J."/>
        </authorList>
    </citation>
    <scope>NUCLEOTIDE SEQUENCE [LARGE SCALE GENOMIC DNA]</scope>
    <source>
        <strain evidence="9">CCUG 61696</strain>
    </source>
</reference>
<comment type="caution">
    <text evidence="8">The sequence shown here is derived from an EMBL/GenBank/DDBJ whole genome shotgun (WGS) entry which is preliminary data.</text>
</comment>
<dbReference type="PANTHER" id="PTHR23519">
    <property type="entry name" value="AUTOPHAGY-RELATED PROTEIN 22"/>
    <property type="match status" value="1"/>
</dbReference>
<feature type="transmembrane region" description="Helical" evidence="6">
    <location>
        <begin position="436"/>
        <end position="455"/>
    </location>
</feature>
<dbReference type="EMBL" id="JBHTMX010000046">
    <property type="protein sequence ID" value="MFD1331858.1"/>
    <property type="molecule type" value="Genomic_DNA"/>
</dbReference>
<evidence type="ECO:0000313" key="8">
    <source>
        <dbReference type="EMBL" id="MFD1331858.1"/>
    </source>
</evidence>
<dbReference type="Gene3D" id="1.20.1250.20">
    <property type="entry name" value="MFS general substrate transporter like domains"/>
    <property type="match status" value="1"/>
</dbReference>
<protein>
    <submittedName>
        <fullName evidence="8">MFS transporter</fullName>
    </submittedName>
</protein>
<evidence type="ECO:0000313" key="9">
    <source>
        <dbReference type="Proteomes" id="UP001597171"/>
    </source>
</evidence>
<feature type="domain" description="Major facilitator superfamily (MFS) profile" evidence="7">
    <location>
        <begin position="1"/>
        <end position="461"/>
    </location>
</feature>
<dbReference type="InterPro" id="IPR020846">
    <property type="entry name" value="MFS_dom"/>
</dbReference>
<dbReference type="Proteomes" id="UP001597171">
    <property type="component" value="Unassembled WGS sequence"/>
</dbReference>
<name>A0ABW3Z6G0_9HYPH</name>
<feature type="transmembrane region" description="Helical" evidence="6">
    <location>
        <begin position="57"/>
        <end position="78"/>
    </location>
</feature>
<feature type="transmembrane region" description="Helical" evidence="6">
    <location>
        <begin position="362"/>
        <end position="385"/>
    </location>
</feature>
<dbReference type="Pfam" id="PF11700">
    <property type="entry name" value="ATG22"/>
    <property type="match status" value="1"/>
</dbReference>
<proteinExistence type="predicted"/>
<dbReference type="PROSITE" id="PS50850">
    <property type="entry name" value="MFS"/>
    <property type="match status" value="1"/>
</dbReference>
<feature type="transmembrane region" description="Helical" evidence="6">
    <location>
        <begin position="21"/>
        <end position="45"/>
    </location>
</feature>
<feature type="transmembrane region" description="Helical" evidence="6">
    <location>
        <begin position="205"/>
        <end position="225"/>
    </location>
</feature>
<feature type="transmembrane region" description="Helical" evidence="6">
    <location>
        <begin position="115"/>
        <end position="136"/>
    </location>
</feature>
<evidence type="ECO:0000256" key="1">
    <source>
        <dbReference type="ARBA" id="ARBA00004127"/>
    </source>
</evidence>
<evidence type="ECO:0000256" key="4">
    <source>
        <dbReference type="ARBA" id="ARBA00022989"/>
    </source>
</evidence>
<keyword evidence="9" id="KW-1185">Reference proteome</keyword>
<comment type="subcellular location">
    <subcellularLocation>
        <location evidence="1">Endomembrane system</location>
        <topology evidence="1">Multi-pass membrane protein</topology>
    </subcellularLocation>
</comment>
<evidence type="ECO:0000259" key="7">
    <source>
        <dbReference type="PROSITE" id="PS50850"/>
    </source>
</evidence>
<keyword evidence="3 6" id="KW-0812">Transmembrane</keyword>
<dbReference type="PANTHER" id="PTHR23519:SF1">
    <property type="entry name" value="AUTOPHAGY-RELATED PROTEIN 22"/>
    <property type="match status" value="1"/>
</dbReference>
<evidence type="ECO:0000256" key="6">
    <source>
        <dbReference type="SAM" id="Phobius"/>
    </source>
</evidence>
<feature type="transmembrane region" description="Helical" evidence="6">
    <location>
        <begin position="260"/>
        <end position="282"/>
    </location>
</feature>